<keyword evidence="2" id="KW-1185">Reference proteome</keyword>
<proteinExistence type="predicted"/>
<dbReference type="HOGENOM" id="CLU_2817876_0_0_1"/>
<dbReference type="VEuPathDB" id="FungiDB:HpaG811913"/>
<reference evidence="1" key="2">
    <citation type="submission" date="2015-06" db="UniProtKB">
        <authorList>
            <consortium name="EnsemblProtists"/>
        </authorList>
    </citation>
    <scope>IDENTIFICATION</scope>
    <source>
        <strain evidence="1">Emoy2</strain>
    </source>
</reference>
<organism evidence="1 2">
    <name type="scientific">Hyaloperonospora arabidopsidis (strain Emoy2)</name>
    <name type="common">Downy mildew agent</name>
    <name type="synonym">Peronospora arabidopsidis</name>
    <dbReference type="NCBI Taxonomy" id="559515"/>
    <lineage>
        <taxon>Eukaryota</taxon>
        <taxon>Sar</taxon>
        <taxon>Stramenopiles</taxon>
        <taxon>Oomycota</taxon>
        <taxon>Peronosporomycetes</taxon>
        <taxon>Peronosporales</taxon>
        <taxon>Peronosporaceae</taxon>
        <taxon>Hyaloperonospora</taxon>
    </lineage>
</organism>
<dbReference type="EMBL" id="CU694535">
    <property type="status" value="NOT_ANNOTATED_CDS"/>
    <property type="molecule type" value="Genomic_DNA"/>
</dbReference>
<dbReference type="EnsemblProtists" id="HpaT811913">
    <property type="protein sequence ID" value="HpaP811913"/>
    <property type="gene ID" value="HpaG811913"/>
</dbReference>
<accession>M4BZ90</accession>
<name>M4BZ90_HYAAE</name>
<protein>
    <submittedName>
        <fullName evidence="1">Uncharacterized protein</fullName>
    </submittedName>
</protein>
<evidence type="ECO:0000313" key="1">
    <source>
        <dbReference type="EnsemblProtists" id="HpaP811913"/>
    </source>
</evidence>
<sequence>MNLALVDLPFRQTSQSRYALFPSRSGTGMQLVRVLQCLHSVGAGFAIYSFFGATESIWPKRVADIKE</sequence>
<dbReference type="Proteomes" id="UP000011713">
    <property type="component" value="Unassembled WGS sequence"/>
</dbReference>
<dbReference type="EMBL" id="JH597776">
    <property type="status" value="NOT_ANNOTATED_CDS"/>
    <property type="molecule type" value="Genomic_DNA"/>
</dbReference>
<reference evidence="2" key="1">
    <citation type="journal article" date="2010" name="Science">
        <title>Signatures of adaptation to obligate biotrophy in the Hyaloperonospora arabidopsidis genome.</title>
        <authorList>
            <person name="Baxter L."/>
            <person name="Tripathy S."/>
            <person name="Ishaque N."/>
            <person name="Boot N."/>
            <person name="Cabral A."/>
            <person name="Kemen E."/>
            <person name="Thines M."/>
            <person name="Ah-Fong A."/>
            <person name="Anderson R."/>
            <person name="Badejoko W."/>
            <person name="Bittner-Eddy P."/>
            <person name="Boore J.L."/>
            <person name="Chibucos M.C."/>
            <person name="Coates M."/>
            <person name="Dehal P."/>
            <person name="Delehaunty K."/>
            <person name="Dong S."/>
            <person name="Downton P."/>
            <person name="Dumas B."/>
            <person name="Fabro G."/>
            <person name="Fronick C."/>
            <person name="Fuerstenberg S.I."/>
            <person name="Fulton L."/>
            <person name="Gaulin E."/>
            <person name="Govers F."/>
            <person name="Hughes L."/>
            <person name="Humphray S."/>
            <person name="Jiang R.H."/>
            <person name="Judelson H."/>
            <person name="Kamoun S."/>
            <person name="Kyung K."/>
            <person name="Meijer H."/>
            <person name="Minx P."/>
            <person name="Morris P."/>
            <person name="Nelson J."/>
            <person name="Phuntumart V."/>
            <person name="Qutob D."/>
            <person name="Rehmany A."/>
            <person name="Rougon-Cardoso A."/>
            <person name="Ryden P."/>
            <person name="Torto-Alalibo T."/>
            <person name="Studholme D."/>
            <person name="Wang Y."/>
            <person name="Win J."/>
            <person name="Wood J."/>
            <person name="Clifton S.W."/>
            <person name="Rogers J."/>
            <person name="Van den Ackerveken G."/>
            <person name="Jones J.D."/>
            <person name="McDowell J.M."/>
            <person name="Beynon J."/>
            <person name="Tyler B.M."/>
        </authorList>
    </citation>
    <scope>NUCLEOTIDE SEQUENCE [LARGE SCALE GENOMIC DNA]</scope>
    <source>
        <strain evidence="2">Emoy2</strain>
    </source>
</reference>
<evidence type="ECO:0000313" key="2">
    <source>
        <dbReference type="Proteomes" id="UP000011713"/>
    </source>
</evidence>
<dbReference type="VEuPathDB" id="FungiDB:HpaG800242"/>
<dbReference type="EnsemblProtists" id="HpaT800242">
    <property type="protein sequence ID" value="HpaP800242"/>
    <property type="gene ID" value="HpaG800242"/>
</dbReference>
<dbReference type="AlphaFoldDB" id="M4BZ90"/>
<dbReference type="InParanoid" id="M4BZ90"/>